<evidence type="ECO:0000313" key="3">
    <source>
        <dbReference type="Proteomes" id="UP000595564"/>
    </source>
</evidence>
<feature type="domain" description="HD" evidence="1">
    <location>
        <begin position="60"/>
        <end position="168"/>
    </location>
</feature>
<protein>
    <submittedName>
        <fullName evidence="2">Metal dependent phosphohydrolase</fullName>
    </submittedName>
</protein>
<dbReference type="SUPFAM" id="SSF109604">
    <property type="entry name" value="HD-domain/PDEase-like"/>
    <property type="match status" value="1"/>
</dbReference>
<dbReference type="GO" id="GO:0016787">
    <property type="term" value="F:hydrolase activity"/>
    <property type="evidence" value="ECO:0007669"/>
    <property type="project" value="UniProtKB-KW"/>
</dbReference>
<keyword evidence="2" id="KW-0378">Hydrolase</keyword>
<dbReference type="KEGG" id="thyd:TTHT_0546"/>
<dbReference type="InterPro" id="IPR006674">
    <property type="entry name" value="HD_domain"/>
</dbReference>
<dbReference type="EMBL" id="AP017470">
    <property type="protein sequence ID" value="BBB32132.1"/>
    <property type="molecule type" value="Genomic_DNA"/>
</dbReference>
<dbReference type="AlphaFoldDB" id="A0A7R6SYV7"/>
<gene>
    <name evidence="2" type="ORF">TTHT_0546</name>
</gene>
<organism evidence="2 3">
    <name type="scientific">Thermotomaculum hydrothermale</name>
    <dbReference type="NCBI Taxonomy" id="981385"/>
    <lineage>
        <taxon>Bacteria</taxon>
        <taxon>Pseudomonadati</taxon>
        <taxon>Acidobacteriota</taxon>
        <taxon>Holophagae</taxon>
        <taxon>Thermotomaculales</taxon>
        <taxon>Thermotomaculaceae</taxon>
        <taxon>Thermotomaculum</taxon>
    </lineage>
</organism>
<dbReference type="NCBIfam" id="TIGR00277">
    <property type="entry name" value="HDIG"/>
    <property type="match status" value="1"/>
</dbReference>
<dbReference type="InterPro" id="IPR006675">
    <property type="entry name" value="HDIG_dom"/>
</dbReference>
<keyword evidence="3" id="KW-1185">Reference proteome</keyword>
<dbReference type="Proteomes" id="UP000595564">
    <property type="component" value="Chromosome"/>
</dbReference>
<evidence type="ECO:0000313" key="2">
    <source>
        <dbReference type="EMBL" id="BBB32132.1"/>
    </source>
</evidence>
<reference evidence="2 3" key="1">
    <citation type="journal article" date="2012" name="Extremophiles">
        <title>Thermotomaculum hydrothermale gen. nov., sp. nov., a novel heterotrophic thermophile within the phylum Acidobacteria from a deep-sea hydrothermal vent chimney in the Southern Okinawa Trough.</title>
        <authorList>
            <person name="Izumi H."/>
            <person name="Nunoura T."/>
            <person name="Miyazaki M."/>
            <person name="Mino S."/>
            <person name="Toki T."/>
            <person name="Takai K."/>
            <person name="Sako Y."/>
            <person name="Sawabe T."/>
            <person name="Nakagawa S."/>
        </authorList>
    </citation>
    <scope>NUCLEOTIDE SEQUENCE [LARGE SCALE GENOMIC DNA]</scope>
    <source>
        <strain evidence="2 3">AC55</strain>
    </source>
</reference>
<proteinExistence type="predicted"/>
<evidence type="ECO:0000259" key="1">
    <source>
        <dbReference type="Pfam" id="PF01966"/>
    </source>
</evidence>
<sequence>MREELKKLFPEIEEIKDSDLKEKTYKCFEEAMKLGGWEIKDLYEMPFTLLIPDCPVKMVDHIKGVLKTSIAMAKAMSEVYGDKMPINMDLLISGAFLHDVGKLLEYERIDGKFVKSRNGKLLRHPFSGAILAGKIGLPDEVLHMIAVHSKEGDHGKRITEAIIVNKADFANFEPLH</sequence>
<dbReference type="RefSeq" id="WP_201328473.1">
    <property type="nucleotide sequence ID" value="NZ_AP017470.1"/>
</dbReference>
<name>A0A7R6SYV7_9BACT</name>
<dbReference type="Gene3D" id="1.10.3210.10">
    <property type="entry name" value="Hypothetical protein af1432"/>
    <property type="match status" value="1"/>
</dbReference>
<dbReference type="Pfam" id="PF01966">
    <property type="entry name" value="HD"/>
    <property type="match status" value="1"/>
</dbReference>
<accession>A0A7R6SYV7</accession>